<reference evidence="1 2" key="1">
    <citation type="submission" date="2019-05" db="EMBL/GenBank/DDBJ databases">
        <title>Burkholderia sp. DHOD12, isolated from subtropical forest soil.</title>
        <authorList>
            <person name="Gao Z.-H."/>
            <person name="Qiu L.-H."/>
        </authorList>
    </citation>
    <scope>NUCLEOTIDE SEQUENCE [LARGE SCALE GENOMIC DNA]</scope>
    <source>
        <strain evidence="1 2">DHOD12</strain>
    </source>
</reference>
<gene>
    <name evidence="1" type="ORF">FAZ95_32520</name>
</gene>
<dbReference type="AlphaFoldDB" id="A0A4P8J4L7"/>
<dbReference type="Proteomes" id="UP000298656">
    <property type="component" value="Chromosome 2"/>
</dbReference>
<dbReference type="KEGG" id="tvl:FAZ95_32520"/>
<protein>
    <submittedName>
        <fullName evidence="1">Uncharacterized protein</fullName>
    </submittedName>
</protein>
<proteinExistence type="predicted"/>
<dbReference type="OrthoDB" id="8965680at2"/>
<evidence type="ECO:0000313" key="1">
    <source>
        <dbReference type="EMBL" id="QCP53739.1"/>
    </source>
</evidence>
<accession>A0A4P8J4L7</accession>
<dbReference type="EMBL" id="CP040078">
    <property type="protein sequence ID" value="QCP53739.1"/>
    <property type="molecule type" value="Genomic_DNA"/>
</dbReference>
<sequence length="101" mass="11742">MADIDPGRTFRGLPLTPEQDAEVRHYIKVRKQQGKKWDTPELKAMLHDMLQPPDEDDEGLDYDDTRSLAERAEFFVDESTDPIEAAEERNAAFESEIMKRF</sequence>
<keyword evidence="2" id="KW-1185">Reference proteome</keyword>
<name>A0A4P8J4L7_9BURK</name>
<dbReference type="RefSeq" id="WP_137336508.1">
    <property type="nucleotide sequence ID" value="NZ_CP040078.1"/>
</dbReference>
<organism evidence="1 2">
    <name type="scientific">Trinickia violacea</name>
    <dbReference type="NCBI Taxonomy" id="2571746"/>
    <lineage>
        <taxon>Bacteria</taxon>
        <taxon>Pseudomonadati</taxon>
        <taxon>Pseudomonadota</taxon>
        <taxon>Betaproteobacteria</taxon>
        <taxon>Burkholderiales</taxon>
        <taxon>Burkholderiaceae</taxon>
        <taxon>Trinickia</taxon>
    </lineage>
</organism>
<evidence type="ECO:0000313" key="2">
    <source>
        <dbReference type="Proteomes" id="UP000298656"/>
    </source>
</evidence>